<evidence type="ECO:0008006" key="5">
    <source>
        <dbReference type="Google" id="ProtNLM"/>
    </source>
</evidence>
<reference evidence="3" key="2">
    <citation type="submission" date="2022-03" db="EMBL/GenBank/DDBJ databases">
        <title>Draft title - Genomic analysis of global carrot germplasm unveils the trajectory of domestication and the origin of high carotenoid orange carrot.</title>
        <authorList>
            <person name="Iorizzo M."/>
            <person name="Ellison S."/>
            <person name="Senalik D."/>
            <person name="Macko-Podgorni A."/>
            <person name="Grzebelus D."/>
            <person name="Bostan H."/>
            <person name="Rolling W."/>
            <person name="Curaba J."/>
            <person name="Simon P."/>
        </authorList>
    </citation>
    <scope>NUCLEOTIDE SEQUENCE</scope>
    <source>
        <tissue evidence="3">Leaf</tissue>
    </source>
</reference>
<dbReference type="EMBL" id="CP093347">
    <property type="protein sequence ID" value="WOH02841.1"/>
    <property type="molecule type" value="Genomic_DNA"/>
</dbReference>
<evidence type="ECO:0000313" key="4">
    <source>
        <dbReference type="Proteomes" id="UP000077755"/>
    </source>
</evidence>
<dbReference type="InterPro" id="IPR004332">
    <property type="entry name" value="Transposase_MuDR"/>
</dbReference>
<feature type="domain" description="PB1-like" evidence="2">
    <location>
        <begin position="2"/>
        <end position="101"/>
    </location>
</feature>
<dbReference type="PANTHER" id="PTHR31973">
    <property type="entry name" value="POLYPROTEIN, PUTATIVE-RELATED"/>
    <property type="match status" value="1"/>
</dbReference>
<feature type="domain" description="Transposase MuDR plant" evidence="1">
    <location>
        <begin position="228"/>
        <end position="295"/>
    </location>
</feature>
<reference evidence="3" key="1">
    <citation type="journal article" date="2016" name="Nat. Genet.">
        <title>A high-quality carrot genome assembly provides new insights into carotenoid accumulation and asterid genome evolution.</title>
        <authorList>
            <person name="Iorizzo M."/>
            <person name="Ellison S."/>
            <person name="Senalik D."/>
            <person name="Zeng P."/>
            <person name="Satapoomin P."/>
            <person name="Huang J."/>
            <person name="Bowman M."/>
            <person name="Iovene M."/>
            <person name="Sanseverino W."/>
            <person name="Cavagnaro P."/>
            <person name="Yildiz M."/>
            <person name="Macko-Podgorni A."/>
            <person name="Moranska E."/>
            <person name="Grzebelus E."/>
            <person name="Grzebelus D."/>
            <person name="Ashrafi H."/>
            <person name="Zheng Z."/>
            <person name="Cheng S."/>
            <person name="Spooner D."/>
            <person name="Van Deynze A."/>
            <person name="Simon P."/>
        </authorList>
    </citation>
    <scope>NUCLEOTIDE SEQUENCE</scope>
    <source>
        <tissue evidence="3">Leaf</tissue>
    </source>
</reference>
<keyword evidence="4" id="KW-1185">Reference proteome</keyword>
<evidence type="ECO:0000259" key="1">
    <source>
        <dbReference type="Pfam" id="PF03108"/>
    </source>
</evidence>
<evidence type="ECO:0000313" key="3">
    <source>
        <dbReference type="EMBL" id="WOH02841.1"/>
    </source>
</evidence>
<dbReference type="Proteomes" id="UP000077755">
    <property type="component" value="Chromosome 5"/>
</dbReference>
<evidence type="ECO:0000259" key="2">
    <source>
        <dbReference type="Pfam" id="PF26130"/>
    </source>
</evidence>
<dbReference type="Pfam" id="PF03108">
    <property type="entry name" value="DBD_Tnp_Mut"/>
    <property type="match status" value="1"/>
</dbReference>
<gene>
    <name evidence="3" type="ORF">DCAR_0522231</name>
</gene>
<accession>A0AAF1B4G5</accession>
<proteinExistence type="predicted"/>
<dbReference type="InterPro" id="IPR058594">
    <property type="entry name" value="PB1-like_dom_pln"/>
</dbReference>
<dbReference type="AlphaFoldDB" id="A0AAF1B4G5"/>
<organism evidence="3 4">
    <name type="scientific">Daucus carota subsp. sativus</name>
    <name type="common">Carrot</name>
    <dbReference type="NCBI Taxonomy" id="79200"/>
    <lineage>
        <taxon>Eukaryota</taxon>
        <taxon>Viridiplantae</taxon>
        <taxon>Streptophyta</taxon>
        <taxon>Embryophyta</taxon>
        <taxon>Tracheophyta</taxon>
        <taxon>Spermatophyta</taxon>
        <taxon>Magnoliopsida</taxon>
        <taxon>eudicotyledons</taxon>
        <taxon>Gunneridae</taxon>
        <taxon>Pentapetalae</taxon>
        <taxon>asterids</taxon>
        <taxon>campanulids</taxon>
        <taxon>Apiales</taxon>
        <taxon>Apiaceae</taxon>
        <taxon>Apioideae</taxon>
        <taxon>Scandiceae</taxon>
        <taxon>Daucinae</taxon>
        <taxon>Daucus</taxon>
        <taxon>Daucus sect. Daucus</taxon>
    </lineage>
</organism>
<name>A0AAF1B4G5_DAUCS</name>
<dbReference type="Pfam" id="PF26130">
    <property type="entry name" value="PB1-like"/>
    <property type="match status" value="1"/>
</dbReference>
<protein>
    <recommendedName>
        <fullName evidence="5">Transposase MuDR plant domain-containing protein</fullName>
    </recommendedName>
</protein>
<dbReference type="PANTHER" id="PTHR31973:SF187">
    <property type="entry name" value="MUTATOR TRANSPOSASE MUDRA PROTEIN"/>
    <property type="match status" value="1"/>
</dbReference>
<sequence>MDKVDLEIHFDGKFQKSPYLKYVGGKIKMCKNYDVDVLSYFELLDLAREDATNQSILGLYFRLFSRDLDAGYLKLQSDGDVMQMLRYGSGMNTKFEIYSEHEVDENFEVEDDQKSCDNMSNSDEELVNVRKRKLQFYQGDGDNEIDFERGEKNETCTQSGEINGTSVNNKTVNYAENEINQEEEVKILFDEDLYTSDDEDRRCLEEIEEANGVFTKELYYNEKTNYRDIELAIGMKFADRHELRHAIKSHSVAKGLVIKYLKSESTRVLAVCGYPDICKWRLWATKMSSEESFQIKSLNDNHTCIRDYNASVVDSTWLAKEYARKIRDNPSWKLKDMQADVFTNYGLTVTLNQCWKAKQKAVGEIEIDLEKHYAMLFDYAEEIEKTNPGSRVVVDISNEDGGRFFKRIYICFAGIKRGWKDNRKRC</sequence>